<feature type="region of interest" description="Disordered" evidence="11">
    <location>
        <begin position="275"/>
        <end position="310"/>
    </location>
</feature>
<evidence type="ECO:0000256" key="10">
    <source>
        <dbReference type="RuleBase" id="RU361115"/>
    </source>
</evidence>
<evidence type="ECO:0000256" key="7">
    <source>
        <dbReference type="ARBA" id="ARBA00023098"/>
    </source>
</evidence>
<evidence type="ECO:0000256" key="4">
    <source>
        <dbReference type="ARBA" id="ARBA00022692"/>
    </source>
</evidence>
<dbReference type="GO" id="GO:0034625">
    <property type="term" value="P:fatty acid elongation, monounsaturated fatty acid"/>
    <property type="evidence" value="ECO:0007669"/>
    <property type="project" value="TreeGrafter"/>
</dbReference>
<feature type="transmembrane region" description="Helical" evidence="10">
    <location>
        <begin position="27"/>
        <end position="46"/>
    </location>
</feature>
<evidence type="ECO:0000256" key="2">
    <source>
        <dbReference type="ARBA" id="ARBA00022516"/>
    </source>
</evidence>
<dbReference type="GO" id="GO:0005789">
    <property type="term" value="C:endoplasmic reticulum membrane"/>
    <property type="evidence" value="ECO:0007669"/>
    <property type="project" value="TreeGrafter"/>
</dbReference>
<gene>
    <name evidence="13 14" type="primary">LOC117646482</name>
</gene>
<dbReference type="EC" id="2.3.1.199" evidence="10"/>
<evidence type="ECO:0000256" key="8">
    <source>
        <dbReference type="ARBA" id="ARBA00023136"/>
    </source>
</evidence>
<comment type="catalytic activity">
    <reaction evidence="10">
        <text>a very-long-chain acyl-CoA + malonyl-CoA + H(+) = a very-long-chain 3-oxoacyl-CoA + CO2 + CoA</text>
        <dbReference type="Rhea" id="RHEA:32727"/>
        <dbReference type="ChEBI" id="CHEBI:15378"/>
        <dbReference type="ChEBI" id="CHEBI:16526"/>
        <dbReference type="ChEBI" id="CHEBI:57287"/>
        <dbReference type="ChEBI" id="CHEBI:57384"/>
        <dbReference type="ChEBI" id="CHEBI:90725"/>
        <dbReference type="ChEBI" id="CHEBI:90736"/>
        <dbReference type="EC" id="2.3.1.199"/>
    </reaction>
</comment>
<keyword evidence="3 10" id="KW-0808">Transferase</keyword>
<keyword evidence="9 10" id="KW-0275">Fatty acid biosynthesis</keyword>
<keyword evidence="8 10" id="KW-0472">Membrane</keyword>
<dbReference type="RefSeq" id="XP_034243341.1">
    <property type="nucleotide sequence ID" value="XM_034387450.1"/>
</dbReference>
<evidence type="ECO:0000313" key="13">
    <source>
        <dbReference type="RefSeq" id="XP_034243341.1"/>
    </source>
</evidence>
<evidence type="ECO:0000256" key="5">
    <source>
        <dbReference type="ARBA" id="ARBA00022832"/>
    </source>
</evidence>
<dbReference type="GO" id="GO:0042761">
    <property type="term" value="P:very long-chain fatty acid biosynthetic process"/>
    <property type="evidence" value="ECO:0007669"/>
    <property type="project" value="TreeGrafter"/>
</dbReference>
<dbReference type="KEGG" id="tpal:117646482"/>
<name>A0A6P8Z164_THRPL</name>
<evidence type="ECO:0000256" key="11">
    <source>
        <dbReference type="SAM" id="MobiDB-lite"/>
    </source>
</evidence>
<feature type="transmembrane region" description="Helical" evidence="10">
    <location>
        <begin position="202"/>
        <end position="222"/>
    </location>
</feature>
<keyword evidence="5 10" id="KW-0276">Fatty acid metabolism</keyword>
<feature type="transmembrane region" description="Helical" evidence="10">
    <location>
        <begin position="234"/>
        <end position="255"/>
    </location>
</feature>
<keyword evidence="4 10" id="KW-0812">Transmembrane</keyword>
<proteinExistence type="inferred from homology"/>
<dbReference type="Proteomes" id="UP000515158">
    <property type="component" value="Unplaced"/>
</dbReference>
<dbReference type="PANTHER" id="PTHR11157:SF28">
    <property type="entry name" value="ELONGATION OF VERY LONG CHAIN FATTY ACIDS PROTEIN"/>
    <property type="match status" value="1"/>
</dbReference>
<organism evidence="13">
    <name type="scientific">Thrips palmi</name>
    <name type="common">Melon thrips</name>
    <dbReference type="NCBI Taxonomy" id="161013"/>
    <lineage>
        <taxon>Eukaryota</taxon>
        <taxon>Metazoa</taxon>
        <taxon>Ecdysozoa</taxon>
        <taxon>Arthropoda</taxon>
        <taxon>Hexapoda</taxon>
        <taxon>Insecta</taxon>
        <taxon>Pterygota</taxon>
        <taxon>Neoptera</taxon>
        <taxon>Paraneoptera</taxon>
        <taxon>Thysanoptera</taxon>
        <taxon>Terebrantia</taxon>
        <taxon>Thripoidea</taxon>
        <taxon>Thripidae</taxon>
        <taxon>Thrips</taxon>
    </lineage>
</organism>
<evidence type="ECO:0000256" key="6">
    <source>
        <dbReference type="ARBA" id="ARBA00022989"/>
    </source>
</evidence>
<feature type="transmembrane region" description="Helical" evidence="10">
    <location>
        <begin position="171"/>
        <end position="190"/>
    </location>
</feature>
<feature type="transmembrane region" description="Helical" evidence="10">
    <location>
        <begin position="147"/>
        <end position="165"/>
    </location>
</feature>
<dbReference type="GeneID" id="117646482"/>
<dbReference type="RefSeq" id="XP_034243342.1">
    <property type="nucleotide sequence ID" value="XM_034387451.1"/>
</dbReference>
<evidence type="ECO:0000256" key="3">
    <source>
        <dbReference type="ARBA" id="ARBA00022679"/>
    </source>
</evidence>
<keyword evidence="7 10" id="KW-0443">Lipid metabolism</keyword>
<accession>A0A6P8Z164</accession>
<dbReference type="OrthoDB" id="434092at2759"/>
<protein>
    <recommendedName>
        <fullName evidence="10">Elongation of very long chain fatty acids protein</fullName>
        <ecNumber evidence="10">2.3.1.199</ecNumber>
    </recommendedName>
    <alternativeName>
        <fullName evidence="10">Very-long-chain 3-oxoacyl-CoA synthase</fullName>
    </alternativeName>
</protein>
<dbReference type="GO" id="GO:0019367">
    <property type="term" value="P:fatty acid elongation, saturated fatty acid"/>
    <property type="evidence" value="ECO:0007669"/>
    <property type="project" value="TreeGrafter"/>
</dbReference>
<dbReference type="GO" id="GO:0030148">
    <property type="term" value="P:sphingolipid biosynthetic process"/>
    <property type="evidence" value="ECO:0007669"/>
    <property type="project" value="TreeGrafter"/>
</dbReference>
<dbReference type="PANTHER" id="PTHR11157">
    <property type="entry name" value="FATTY ACID ACYL TRANSFERASE-RELATED"/>
    <property type="match status" value="1"/>
</dbReference>
<keyword evidence="6 10" id="KW-1133">Transmembrane helix</keyword>
<feature type="transmembrane region" description="Helical" evidence="10">
    <location>
        <begin position="116"/>
        <end position="135"/>
    </location>
</feature>
<comment type="similarity">
    <text evidence="10">Belongs to the ELO family.</text>
</comment>
<evidence type="ECO:0000313" key="14">
    <source>
        <dbReference type="RefSeq" id="XP_034243342.1"/>
    </source>
</evidence>
<keyword evidence="12" id="KW-1185">Reference proteome</keyword>
<keyword evidence="2 10" id="KW-0444">Lipid biosynthesis</keyword>
<dbReference type="GO" id="GO:0034626">
    <property type="term" value="P:fatty acid elongation, polyunsaturated fatty acid"/>
    <property type="evidence" value="ECO:0007669"/>
    <property type="project" value="TreeGrafter"/>
</dbReference>
<dbReference type="GO" id="GO:0009922">
    <property type="term" value="F:fatty acid elongase activity"/>
    <property type="evidence" value="ECO:0007669"/>
    <property type="project" value="UniProtKB-EC"/>
</dbReference>
<feature type="transmembrane region" description="Helical" evidence="10">
    <location>
        <begin position="66"/>
        <end position="83"/>
    </location>
</feature>
<dbReference type="Pfam" id="PF01151">
    <property type="entry name" value="ELO"/>
    <property type="match status" value="1"/>
</dbReference>
<evidence type="ECO:0000256" key="9">
    <source>
        <dbReference type="ARBA" id="ARBA00023160"/>
    </source>
</evidence>
<evidence type="ECO:0000256" key="1">
    <source>
        <dbReference type="ARBA" id="ARBA00004141"/>
    </source>
</evidence>
<dbReference type="AlphaFoldDB" id="A0A6P8Z164"/>
<reference evidence="13 14" key="1">
    <citation type="submission" date="2025-04" db="UniProtKB">
        <authorList>
            <consortium name="RefSeq"/>
        </authorList>
    </citation>
    <scope>IDENTIFICATION</scope>
    <source>
        <tissue evidence="13 14">Total insect</tissue>
    </source>
</reference>
<dbReference type="InterPro" id="IPR002076">
    <property type="entry name" value="ELO_fam"/>
</dbReference>
<evidence type="ECO:0000313" key="12">
    <source>
        <dbReference type="Proteomes" id="UP000515158"/>
    </source>
</evidence>
<sequence length="310" mass="35690">MTSVVSNVVDGFQRFMAENGDPRTNQWLLMSSPWPLVAILLTYLWVCTKAGPRIMAKREPFKLTNVLIIYNFLQMVGSAWLFWEGLDAGWLRDYSYTCQPVDYSNDPKAMRMAGAVWWYFMFKIVELLDTVFFVLRKKNNQLSFLHMYHHTMMPVCSWIGVKFLPGGHGTLLGVINCLVHVIMYFYYMVAAMGPQYQKYLGWKSYVTVIQLVQFVIVFFHSAQVLFRQCNYPKGIAFLLALNAILFMQMFGNFFYHTYVVGPKLRKLGGGKADRADKQRQAALQNNNEADSKDHNNEAPVVPVNGKVKAH</sequence>
<comment type="subcellular location">
    <subcellularLocation>
        <location evidence="1">Membrane</location>
        <topology evidence="1">Multi-pass membrane protein</topology>
    </subcellularLocation>
</comment>